<evidence type="ECO:0000256" key="4">
    <source>
        <dbReference type="ARBA" id="ARBA00022741"/>
    </source>
</evidence>
<evidence type="ECO:0000313" key="10">
    <source>
        <dbReference type="EMBL" id="KRM47136.1"/>
    </source>
</evidence>
<dbReference type="RefSeq" id="WP_057911034.1">
    <property type="nucleotide sequence ID" value="NZ_AZGK01000003.1"/>
</dbReference>
<keyword evidence="4 8" id="KW-0547">Nucleotide-binding</keyword>
<dbReference type="SUPFAM" id="SSF52540">
    <property type="entry name" value="P-loop containing nucleoside triphosphate hydrolases"/>
    <property type="match status" value="1"/>
</dbReference>
<dbReference type="GO" id="GO:0043190">
    <property type="term" value="C:ATP-binding cassette (ABC) transporter complex"/>
    <property type="evidence" value="ECO:0007669"/>
    <property type="project" value="TreeGrafter"/>
</dbReference>
<comment type="function">
    <text evidence="8">ATP-binding (A) component of a common energy-coupling factor (ECF) ABC-transporter complex.</text>
</comment>
<keyword evidence="6" id="KW-1278">Translocase</keyword>
<dbReference type="GO" id="GO:0042626">
    <property type="term" value="F:ATPase-coupled transmembrane transporter activity"/>
    <property type="evidence" value="ECO:0007669"/>
    <property type="project" value="TreeGrafter"/>
</dbReference>
<evidence type="ECO:0000256" key="3">
    <source>
        <dbReference type="ARBA" id="ARBA00022475"/>
    </source>
</evidence>
<dbReference type="InterPro" id="IPR050095">
    <property type="entry name" value="ECF_ABC_transporter_ATP-bd"/>
</dbReference>
<organism evidence="10 11">
    <name type="scientific">Lentilactobacillus parabuchneri DSM 5707 = NBRC 107865</name>
    <dbReference type="NCBI Taxonomy" id="1423784"/>
    <lineage>
        <taxon>Bacteria</taxon>
        <taxon>Bacillati</taxon>
        <taxon>Bacillota</taxon>
        <taxon>Bacilli</taxon>
        <taxon>Lactobacillales</taxon>
        <taxon>Lactobacillaceae</taxon>
        <taxon>Lentilactobacillus</taxon>
    </lineage>
</organism>
<feature type="domain" description="ABC transporter" evidence="9">
    <location>
        <begin position="5"/>
        <end position="248"/>
    </location>
</feature>
<comment type="subcellular location">
    <subcellularLocation>
        <location evidence="1 8">Cell membrane</location>
        <topology evidence="1 8">Peripheral membrane protein</topology>
    </subcellularLocation>
</comment>
<dbReference type="GO" id="GO:0016887">
    <property type="term" value="F:ATP hydrolysis activity"/>
    <property type="evidence" value="ECO:0007669"/>
    <property type="project" value="InterPro"/>
</dbReference>
<evidence type="ECO:0000259" key="9">
    <source>
        <dbReference type="PROSITE" id="PS50893"/>
    </source>
</evidence>
<dbReference type="InterPro" id="IPR017871">
    <property type="entry name" value="ABC_transporter-like_CS"/>
</dbReference>
<dbReference type="Gene3D" id="3.40.50.300">
    <property type="entry name" value="P-loop containing nucleotide triphosphate hydrolases"/>
    <property type="match status" value="1"/>
</dbReference>
<dbReference type="EC" id="7.-.-.-" evidence="8"/>
<dbReference type="Proteomes" id="UP000051957">
    <property type="component" value="Unassembled WGS sequence"/>
</dbReference>
<name>A0A0R1YX20_9LACO</name>
<dbReference type="GO" id="GO:0005524">
    <property type="term" value="F:ATP binding"/>
    <property type="evidence" value="ECO:0007669"/>
    <property type="project" value="UniProtKB-UniRule"/>
</dbReference>
<keyword evidence="3 8" id="KW-1003">Cell membrane</keyword>
<dbReference type="SMART" id="SM00382">
    <property type="entry name" value="AAA"/>
    <property type="match status" value="1"/>
</dbReference>
<dbReference type="EMBL" id="AZGK01000003">
    <property type="protein sequence ID" value="KRM47136.1"/>
    <property type="molecule type" value="Genomic_DNA"/>
</dbReference>
<dbReference type="PROSITE" id="PS00211">
    <property type="entry name" value="ABC_TRANSPORTER_1"/>
    <property type="match status" value="1"/>
</dbReference>
<dbReference type="CDD" id="cd03225">
    <property type="entry name" value="ABC_cobalt_CbiO_domain1"/>
    <property type="match status" value="1"/>
</dbReference>
<dbReference type="Pfam" id="PF00005">
    <property type="entry name" value="ABC_tran"/>
    <property type="match status" value="1"/>
</dbReference>
<gene>
    <name evidence="10" type="ORF">FC51_GL001571</name>
</gene>
<comment type="subunit">
    <text evidence="8">Forms a stable energy-coupling factor (ECF) transporter complex composed of 2 membrane-embedded substrate-binding proteins (S component), 2 ATP-binding proteins (A component) and 2 transmembrane proteins (T component).</text>
</comment>
<dbReference type="PATRIC" id="fig|1423784.4.peg.1604"/>
<dbReference type="FunFam" id="3.40.50.300:FF:000224">
    <property type="entry name" value="Energy-coupling factor transporter ATP-binding protein EcfA"/>
    <property type="match status" value="1"/>
</dbReference>
<accession>A0A0R1YX20</accession>
<comment type="caution">
    <text evidence="10">The sequence shown here is derived from an EMBL/GenBank/DDBJ whole genome shotgun (WGS) entry which is preliminary data.</text>
</comment>
<dbReference type="PANTHER" id="PTHR43553">
    <property type="entry name" value="HEAVY METAL TRANSPORTER"/>
    <property type="match status" value="1"/>
</dbReference>
<dbReference type="AlphaFoldDB" id="A0A0R1YX20"/>
<dbReference type="InterPro" id="IPR015856">
    <property type="entry name" value="ABC_transpr_CbiO/EcfA_su"/>
</dbReference>
<evidence type="ECO:0000313" key="11">
    <source>
        <dbReference type="Proteomes" id="UP000051957"/>
    </source>
</evidence>
<protein>
    <recommendedName>
        <fullName evidence="8">Energy-coupling factor transporter ATP-binding protein EcfA2</fullName>
        <ecNumber evidence="8">7.-.-.-</ecNumber>
    </recommendedName>
</protein>
<evidence type="ECO:0000256" key="8">
    <source>
        <dbReference type="RuleBase" id="RU365104"/>
    </source>
</evidence>
<dbReference type="PROSITE" id="PS50893">
    <property type="entry name" value="ABC_TRANSPORTER_2"/>
    <property type="match status" value="1"/>
</dbReference>
<evidence type="ECO:0000256" key="5">
    <source>
        <dbReference type="ARBA" id="ARBA00022840"/>
    </source>
</evidence>
<evidence type="ECO:0000256" key="7">
    <source>
        <dbReference type="ARBA" id="ARBA00023136"/>
    </source>
</evidence>
<comment type="similarity">
    <text evidence="8">Belongs to the ABC transporter superfamily. Energy-coupling factor EcfA family.</text>
</comment>
<reference evidence="10 11" key="1">
    <citation type="journal article" date="2015" name="Genome Announc.">
        <title>Expanding the biotechnology potential of lactobacilli through comparative genomics of 213 strains and associated genera.</title>
        <authorList>
            <person name="Sun Z."/>
            <person name="Harris H.M."/>
            <person name="McCann A."/>
            <person name="Guo C."/>
            <person name="Argimon S."/>
            <person name="Zhang W."/>
            <person name="Yang X."/>
            <person name="Jeffery I.B."/>
            <person name="Cooney J.C."/>
            <person name="Kagawa T.F."/>
            <person name="Liu W."/>
            <person name="Song Y."/>
            <person name="Salvetti E."/>
            <person name="Wrobel A."/>
            <person name="Rasinkangas P."/>
            <person name="Parkhill J."/>
            <person name="Rea M.C."/>
            <person name="O'Sullivan O."/>
            <person name="Ritari J."/>
            <person name="Douillard F.P."/>
            <person name="Paul Ross R."/>
            <person name="Yang R."/>
            <person name="Briner A.E."/>
            <person name="Felis G.E."/>
            <person name="de Vos W.M."/>
            <person name="Barrangou R."/>
            <person name="Klaenhammer T.R."/>
            <person name="Caufield P.W."/>
            <person name="Cui Y."/>
            <person name="Zhang H."/>
            <person name="O'Toole P.W."/>
        </authorList>
    </citation>
    <scope>NUCLEOTIDE SEQUENCE [LARGE SCALE GENOMIC DNA]</scope>
    <source>
        <strain evidence="10 11">DSM 5707</strain>
    </source>
</reference>
<dbReference type="PANTHER" id="PTHR43553:SF27">
    <property type="entry name" value="ENERGY-COUPLING FACTOR TRANSPORTER ATP-BINDING PROTEIN ECFA2"/>
    <property type="match status" value="1"/>
</dbReference>
<evidence type="ECO:0000256" key="2">
    <source>
        <dbReference type="ARBA" id="ARBA00022448"/>
    </source>
</evidence>
<evidence type="ECO:0000256" key="1">
    <source>
        <dbReference type="ARBA" id="ARBA00004202"/>
    </source>
</evidence>
<dbReference type="InterPro" id="IPR003439">
    <property type="entry name" value="ABC_transporter-like_ATP-bd"/>
</dbReference>
<evidence type="ECO:0000256" key="6">
    <source>
        <dbReference type="ARBA" id="ARBA00022967"/>
    </source>
</evidence>
<keyword evidence="7 8" id="KW-0472">Membrane</keyword>
<keyword evidence="2 8" id="KW-0813">Transport</keyword>
<dbReference type="InterPro" id="IPR027417">
    <property type="entry name" value="P-loop_NTPase"/>
</dbReference>
<dbReference type="NCBIfam" id="NF010155">
    <property type="entry name" value="PRK13634.1"/>
    <property type="match status" value="1"/>
</dbReference>
<dbReference type="InterPro" id="IPR030946">
    <property type="entry name" value="EcfA2"/>
</dbReference>
<proteinExistence type="inferred from homology"/>
<dbReference type="InterPro" id="IPR003593">
    <property type="entry name" value="AAA+_ATPase"/>
</dbReference>
<dbReference type="NCBIfam" id="TIGR04521">
    <property type="entry name" value="ECF_ATPase_2"/>
    <property type="match status" value="1"/>
</dbReference>
<sequence>MDKEIRFSKVTHTYQAKTPFAQNALDNVSLTIPAGSFTAIIGHTGSGKSTLVQHINALLKPTSGSIDIFGRTITPNTTNKNLKELRQHVGMVFQFPEKQLFEESVIKDIMFGPKNYGASETEAKSAAVEAMRLVGLDESLEDHSPFDLSGGQMRRVAIAGVLAMKPEVLILDEPTAGLDPRGHKEIMDLAEYLHDQNDMTIILVTHQMDDVIDYASDVVVMDQGEIVKHGRPEEIFAAPKWVYKMHLDLPSSAEFAMKLMDAGVKLTKTPLTIDDLAAEIAKIAGGEGPKE</sequence>
<keyword evidence="5 8" id="KW-0067">ATP-binding</keyword>